<dbReference type="Gene3D" id="3.40.960.10">
    <property type="entry name" value="VSR Endonuclease"/>
    <property type="match status" value="1"/>
</dbReference>
<accession>A0A8S5UCI8</accession>
<evidence type="ECO:0000313" key="1">
    <source>
        <dbReference type="EMBL" id="DAF92114.1"/>
    </source>
</evidence>
<keyword evidence="1" id="KW-0255">Endonuclease</keyword>
<organism evidence="1">
    <name type="scientific">Siphoviridae sp. ctgN495</name>
    <dbReference type="NCBI Taxonomy" id="2825608"/>
    <lineage>
        <taxon>Viruses</taxon>
        <taxon>Duplodnaviria</taxon>
        <taxon>Heunggongvirae</taxon>
        <taxon>Uroviricota</taxon>
        <taxon>Caudoviricetes</taxon>
    </lineage>
</organism>
<protein>
    <submittedName>
        <fullName evidence="1">Endonuclease-like protein</fullName>
    </submittedName>
</protein>
<sequence>MLVKRICPICKTWFQPKYPMQKYCKKEITLKCKVCGKEYIGYCQPDNKTVCDSESCKKAAGPAGCKNTDKSTKICRTCGREFIPDYVKQLDCNMYVNRVCKVCGKPFQTRCNKYNNISTCSEECKQAAQIKGKLDFYKNQKRVCELCGNEFVPKNNTQKYCYAQHYRKCEVCGKLFPFDSRQQKDNWRRTCSAICASKLHGMNNGMKDLSVQNKMREGRYSGSPEQLAEYKKFLSDPEEYLNSLIEKKTIFQLSKIFGIHTTTIGHYINKLNLQPFISYEMSNMENDVVDFLKTLDVEIVRHDRNEIKPKEIDIWIPRDKLAIECNPTSSHNSSKPMYDRGEPMKYNYHQTKSNICEEKGIRLIHIFGYEWNHKRSIIESIIRNALGKNKRKIFARKCNLKEVSYSDAKAFLVDNHRQGFANSSVRFGLYFEDELVSLMTFGKARRTIGTKKTTECWELVRFCNKLNTSVVGGASKLFKHFINVFHPSSIISFSDRAHTTGNLYKTLGFSEKSRSAPGYVWVNVNTDIAYNRLNAQKANLKKFLSDESIDLSKTESEIMEAHGFVKVYDSGVITWQWNIQQSLK</sequence>
<dbReference type="CDD" id="cd22328">
    <property type="entry name" value="Hef-like"/>
    <property type="match status" value="1"/>
</dbReference>
<keyword evidence="1" id="KW-0378">Hydrolase</keyword>
<dbReference type="GO" id="GO:0004519">
    <property type="term" value="F:endonuclease activity"/>
    <property type="evidence" value="ECO:0007669"/>
    <property type="project" value="UniProtKB-KW"/>
</dbReference>
<name>A0A8S5UCI8_9CAUD</name>
<keyword evidence="1" id="KW-0540">Nuclease</keyword>
<dbReference type="EMBL" id="BK016063">
    <property type="protein sequence ID" value="DAF92114.1"/>
    <property type="molecule type" value="Genomic_DNA"/>
</dbReference>
<proteinExistence type="predicted"/>
<reference evidence="1" key="1">
    <citation type="journal article" date="2021" name="Proc. Natl. Acad. Sci. U.S.A.">
        <title>A Catalog of Tens of Thousands of Viruses from Human Metagenomes Reveals Hidden Associations with Chronic Diseases.</title>
        <authorList>
            <person name="Tisza M.J."/>
            <person name="Buck C.B."/>
        </authorList>
    </citation>
    <scope>NUCLEOTIDE SEQUENCE</scope>
    <source>
        <strain evidence="1">CtgN495</strain>
    </source>
</reference>